<feature type="non-terminal residue" evidence="2">
    <location>
        <position position="167"/>
    </location>
</feature>
<keyword evidence="1" id="KW-0812">Transmembrane</keyword>
<evidence type="ECO:0000313" key="2">
    <source>
        <dbReference type="EMBL" id="KAK4467414.1"/>
    </source>
</evidence>
<feature type="transmembrane region" description="Helical" evidence="1">
    <location>
        <begin position="31"/>
        <end position="54"/>
    </location>
</feature>
<dbReference type="AlphaFoldDB" id="A0AAE1Z5V0"/>
<organism evidence="2 3">
    <name type="scientific">Schistosoma mekongi</name>
    <name type="common">Parasitic worm</name>
    <dbReference type="NCBI Taxonomy" id="38744"/>
    <lineage>
        <taxon>Eukaryota</taxon>
        <taxon>Metazoa</taxon>
        <taxon>Spiralia</taxon>
        <taxon>Lophotrochozoa</taxon>
        <taxon>Platyhelminthes</taxon>
        <taxon>Trematoda</taxon>
        <taxon>Digenea</taxon>
        <taxon>Strigeidida</taxon>
        <taxon>Schistosomatoidea</taxon>
        <taxon>Schistosomatidae</taxon>
        <taxon>Schistosoma</taxon>
    </lineage>
</organism>
<feature type="transmembrane region" description="Helical" evidence="1">
    <location>
        <begin position="133"/>
        <end position="151"/>
    </location>
</feature>
<gene>
    <name evidence="2" type="ORF">MN116_009093</name>
</gene>
<comment type="caution">
    <text evidence="2">The sequence shown here is derived from an EMBL/GenBank/DDBJ whole genome shotgun (WGS) entry which is preliminary data.</text>
</comment>
<evidence type="ECO:0000313" key="3">
    <source>
        <dbReference type="Proteomes" id="UP001292079"/>
    </source>
</evidence>
<name>A0AAE1Z5V0_SCHME</name>
<protein>
    <recommendedName>
        <fullName evidence="4">25 kDa integral membrane protein</fullName>
    </recommendedName>
</protein>
<evidence type="ECO:0008006" key="4">
    <source>
        <dbReference type="Google" id="ProtNLM"/>
    </source>
</evidence>
<keyword evidence="1" id="KW-1133">Transmembrane helix</keyword>
<dbReference type="Proteomes" id="UP001292079">
    <property type="component" value="Unassembled WGS sequence"/>
</dbReference>
<evidence type="ECO:0000256" key="1">
    <source>
        <dbReference type="SAM" id="Phobius"/>
    </source>
</evidence>
<reference evidence="2" key="2">
    <citation type="journal article" date="2023" name="Infect Dis Poverty">
        <title>Chromosome-scale genome of the human blood fluke Schistosoma mekongi and its implications for public health.</title>
        <authorList>
            <person name="Zhou M."/>
            <person name="Xu L."/>
            <person name="Xu D."/>
            <person name="Chen W."/>
            <person name="Khan J."/>
            <person name="Hu Y."/>
            <person name="Huang H."/>
            <person name="Wei H."/>
            <person name="Zhang Y."/>
            <person name="Chusongsang P."/>
            <person name="Tanasarnprasert K."/>
            <person name="Hu X."/>
            <person name="Limpanont Y."/>
            <person name="Lv Z."/>
        </authorList>
    </citation>
    <scope>NUCLEOTIDE SEQUENCE</scope>
    <source>
        <strain evidence="2">LV_2022a</strain>
    </source>
</reference>
<reference evidence="2" key="1">
    <citation type="submission" date="2022-04" db="EMBL/GenBank/DDBJ databases">
        <authorList>
            <person name="Xu L."/>
            <person name="Lv Z."/>
        </authorList>
    </citation>
    <scope>NUCLEOTIDE SEQUENCE</scope>
    <source>
        <strain evidence="2">LV_2022a</strain>
    </source>
</reference>
<feature type="transmembrane region" description="Helical" evidence="1">
    <location>
        <begin position="61"/>
        <end position="79"/>
    </location>
</feature>
<accession>A0AAE1Z5V0</accession>
<dbReference type="EMBL" id="JALJAT010000098">
    <property type="protein sequence ID" value="KAK4467414.1"/>
    <property type="molecule type" value="Genomic_DNA"/>
</dbReference>
<sequence length="167" mass="18639">IFSTVLLALGLKPQITLNQFNVILQESKPPIFLIACISGGLGVISACVGVFGLLKQQKMIIYVHIFILITVTLMEIGIATKVAAVDNQFTCDSLSSSIKNYAKEYNYQMQFDDLQSTGCILVLNEFVQKYVNILMYLCFVFGITQAIYLTMSIMNIRKFDESNSLPV</sequence>
<keyword evidence="1" id="KW-0472">Membrane</keyword>
<proteinExistence type="predicted"/>
<keyword evidence="3" id="KW-1185">Reference proteome</keyword>